<evidence type="ECO:0000256" key="3">
    <source>
        <dbReference type="ARBA" id="ARBA00012146"/>
    </source>
</evidence>
<evidence type="ECO:0000256" key="2">
    <source>
        <dbReference type="ARBA" id="ARBA00006220"/>
    </source>
</evidence>
<reference evidence="7" key="1">
    <citation type="submission" date="2020-11" db="EMBL/GenBank/DDBJ databases">
        <authorList>
            <person name="Tran Van P."/>
        </authorList>
    </citation>
    <scope>NUCLEOTIDE SEQUENCE</scope>
</reference>
<dbReference type="GO" id="GO:0000287">
    <property type="term" value="F:magnesium ion binding"/>
    <property type="evidence" value="ECO:0007669"/>
    <property type="project" value="InterPro"/>
</dbReference>
<dbReference type="AlphaFoldDB" id="A0A7R8ZVX2"/>
<dbReference type="CDD" id="cd00412">
    <property type="entry name" value="pyrophosphatase"/>
    <property type="match status" value="1"/>
</dbReference>
<dbReference type="GO" id="GO:0005737">
    <property type="term" value="C:cytoplasm"/>
    <property type="evidence" value="ECO:0007669"/>
    <property type="project" value="InterPro"/>
</dbReference>
<evidence type="ECO:0000256" key="5">
    <source>
        <dbReference type="ARBA" id="ARBA00022801"/>
    </source>
</evidence>
<dbReference type="InterPro" id="IPR036649">
    <property type="entry name" value="Pyrophosphatase_sf"/>
</dbReference>
<organism evidence="7">
    <name type="scientific">Cyprideis torosa</name>
    <dbReference type="NCBI Taxonomy" id="163714"/>
    <lineage>
        <taxon>Eukaryota</taxon>
        <taxon>Metazoa</taxon>
        <taxon>Ecdysozoa</taxon>
        <taxon>Arthropoda</taxon>
        <taxon>Crustacea</taxon>
        <taxon>Oligostraca</taxon>
        <taxon>Ostracoda</taxon>
        <taxon>Podocopa</taxon>
        <taxon>Podocopida</taxon>
        <taxon>Cytherocopina</taxon>
        <taxon>Cytheroidea</taxon>
        <taxon>Cytherideidae</taxon>
        <taxon>Cyprideis</taxon>
    </lineage>
</organism>
<proteinExistence type="inferred from homology"/>
<dbReference type="Pfam" id="PF00719">
    <property type="entry name" value="Pyrophosphatase"/>
    <property type="match status" value="1"/>
</dbReference>
<dbReference type="SUPFAM" id="SSF50324">
    <property type="entry name" value="Inorganic pyrophosphatase"/>
    <property type="match status" value="1"/>
</dbReference>
<comment type="similarity">
    <text evidence="2">Belongs to the PPase family.</text>
</comment>
<sequence>NYGFVPDTLCGDGDPADVLVVTPYPLQPGSVIRVRPVGVLVMEDDGGQDSKILGVPVKKLTNYYDDVEEYTDLPKGLINKIQHYFEHYKDLEPGKWVKIKGWEGAEAARKELVESVERAKKVRPGENRTRPVAWQEGAAERPVDAGDWGVSVHRRCGR</sequence>
<dbReference type="PANTHER" id="PTHR10286">
    <property type="entry name" value="INORGANIC PYROPHOSPHATASE"/>
    <property type="match status" value="1"/>
</dbReference>
<evidence type="ECO:0000256" key="6">
    <source>
        <dbReference type="ARBA" id="ARBA00022842"/>
    </source>
</evidence>
<dbReference type="GO" id="GO:0004427">
    <property type="term" value="F:inorganic diphosphate phosphatase activity"/>
    <property type="evidence" value="ECO:0007669"/>
    <property type="project" value="UniProtKB-EC"/>
</dbReference>
<dbReference type="OrthoDB" id="1608002at2759"/>
<keyword evidence="5" id="KW-0378">Hydrolase</keyword>
<comment type="cofactor">
    <cofactor evidence="1">
        <name>Mg(2+)</name>
        <dbReference type="ChEBI" id="CHEBI:18420"/>
    </cofactor>
</comment>
<feature type="non-terminal residue" evidence="7">
    <location>
        <position position="1"/>
    </location>
</feature>
<evidence type="ECO:0000256" key="4">
    <source>
        <dbReference type="ARBA" id="ARBA00022723"/>
    </source>
</evidence>
<name>A0A7R8ZVX2_9CRUS</name>
<dbReference type="EC" id="3.6.1.1" evidence="3"/>
<protein>
    <recommendedName>
        <fullName evidence="3">inorganic diphosphatase</fullName>
        <ecNumber evidence="3">3.6.1.1</ecNumber>
    </recommendedName>
</protein>
<keyword evidence="6" id="KW-0460">Magnesium</keyword>
<dbReference type="GO" id="GO:0006796">
    <property type="term" value="P:phosphate-containing compound metabolic process"/>
    <property type="evidence" value="ECO:0007669"/>
    <property type="project" value="InterPro"/>
</dbReference>
<keyword evidence="4" id="KW-0479">Metal-binding</keyword>
<gene>
    <name evidence="7" type="ORF">CTOB1V02_LOCUS16720</name>
</gene>
<dbReference type="EMBL" id="OB711325">
    <property type="protein sequence ID" value="CAD7238905.1"/>
    <property type="molecule type" value="Genomic_DNA"/>
</dbReference>
<dbReference type="Gene3D" id="3.90.80.10">
    <property type="entry name" value="Inorganic pyrophosphatase"/>
    <property type="match status" value="1"/>
</dbReference>
<evidence type="ECO:0000313" key="7">
    <source>
        <dbReference type="EMBL" id="CAD7238905.1"/>
    </source>
</evidence>
<evidence type="ECO:0000256" key="1">
    <source>
        <dbReference type="ARBA" id="ARBA00001946"/>
    </source>
</evidence>
<accession>A0A7R8ZVX2</accession>
<dbReference type="InterPro" id="IPR008162">
    <property type="entry name" value="Pyrophosphatase"/>
</dbReference>